<comment type="caution">
    <text evidence="1">The sequence shown here is derived from an EMBL/GenBank/DDBJ whole genome shotgun (WGS) entry which is preliminary data.</text>
</comment>
<name>A0A1T1AX26_RHOFE</name>
<reference evidence="1 2" key="1">
    <citation type="submission" date="2017-01" db="EMBL/GenBank/DDBJ databases">
        <title>Genome sequencing of Rhodoferax fermentans JCM 7819.</title>
        <authorList>
            <person name="Kim Y.J."/>
            <person name="Farh M.E.-A."/>
            <person name="Yang D.-C."/>
        </authorList>
    </citation>
    <scope>NUCLEOTIDE SEQUENCE [LARGE SCALE GENOMIC DNA]</scope>
    <source>
        <strain evidence="1 2">JCM 7819</strain>
    </source>
</reference>
<dbReference type="Proteomes" id="UP000190750">
    <property type="component" value="Unassembled WGS sequence"/>
</dbReference>
<keyword evidence="2" id="KW-1185">Reference proteome</keyword>
<organism evidence="1 2">
    <name type="scientific">Rhodoferax fermentans</name>
    <dbReference type="NCBI Taxonomy" id="28066"/>
    <lineage>
        <taxon>Bacteria</taxon>
        <taxon>Pseudomonadati</taxon>
        <taxon>Pseudomonadota</taxon>
        <taxon>Betaproteobacteria</taxon>
        <taxon>Burkholderiales</taxon>
        <taxon>Comamonadaceae</taxon>
        <taxon>Rhodoferax</taxon>
    </lineage>
</organism>
<dbReference type="AlphaFoldDB" id="A0A1T1AX26"/>
<dbReference type="EMBL" id="MTJN01000002">
    <property type="protein sequence ID" value="OOV08631.1"/>
    <property type="molecule type" value="Genomic_DNA"/>
</dbReference>
<accession>A0A1T1AX26</accession>
<sequence length="64" mass="7065">MSPFDTFAKTTSQLLSLPFDLARANYAAAVRLGLIKNSLLNSARFEQRLGAAERLTLGPWARKV</sequence>
<dbReference type="RefSeq" id="WP_078366518.1">
    <property type="nucleotide sequence ID" value="NZ_MTJN01000002.1"/>
</dbReference>
<proteinExistence type="predicted"/>
<evidence type="ECO:0000313" key="1">
    <source>
        <dbReference type="EMBL" id="OOV08631.1"/>
    </source>
</evidence>
<gene>
    <name evidence="1" type="ORF">RF819_19740</name>
</gene>
<dbReference type="STRING" id="28066.RF819_19740"/>
<evidence type="ECO:0000313" key="2">
    <source>
        <dbReference type="Proteomes" id="UP000190750"/>
    </source>
</evidence>
<protein>
    <submittedName>
        <fullName evidence="1">Uncharacterized protein</fullName>
    </submittedName>
</protein>
<dbReference type="OrthoDB" id="8912873at2"/>